<dbReference type="Pfam" id="PF13439">
    <property type="entry name" value="Glyco_transf_4"/>
    <property type="match status" value="1"/>
</dbReference>
<dbReference type="InterPro" id="IPR028098">
    <property type="entry name" value="Glyco_trans_4-like_N"/>
</dbReference>
<dbReference type="SUPFAM" id="SSF53756">
    <property type="entry name" value="UDP-Glycosyltransferase/glycogen phosphorylase"/>
    <property type="match status" value="1"/>
</dbReference>
<evidence type="ECO:0000259" key="5">
    <source>
        <dbReference type="Pfam" id="PF13439"/>
    </source>
</evidence>
<gene>
    <name evidence="6" type="ORF">M878_05315</name>
</gene>
<reference evidence="6 7" key="1">
    <citation type="journal article" date="2014" name="Genome Announc.">
        <title>Draft Genome Sequence of Streptomyces roseochromogenes subsp. oscitans DS 12.976, Producer of the Aminocoumarin Antibiotic Clorobiocin.</title>
        <authorList>
            <person name="Ruckert C."/>
            <person name="Kalinowski J."/>
            <person name="Heide L."/>
            <person name="Apel A.K."/>
        </authorList>
    </citation>
    <scope>NUCLEOTIDE SEQUENCE [LARGE SCALE GENOMIC DNA]</scope>
    <source>
        <strain evidence="6 7">DS 12.976</strain>
    </source>
</reference>
<comment type="caution">
    <text evidence="6">The sequence shown here is derived from an EMBL/GenBank/DDBJ whole genome shotgun (WGS) entry which is preliminary data.</text>
</comment>
<dbReference type="GO" id="GO:0016757">
    <property type="term" value="F:glycosyltransferase activity"/>
    <property type="evidence" value="ECO:0007669"/>
    <property type="project" value="UniProtKB-KW"/>
</dbReference>
<dbReference type="PANTHER" id="PTHR12526:SF590">
    <property type="entry name" value="ALPHA-MALTOSE-1-PHOSPHATE SYNTHASE"/>
    <property type="match status" value="1"/>
</dbReference>
<dbReference type="HOGENOM" id="CLU_009583_2_3_11"/>
<dbReference type="CDD" id="cd03801">
    <property type="entry name" value="GT4_PimA-like"/>
    <property type="match status" value="1"/>
</dbReference>
<dbReference type="InterPro" id="IPR001296">
    <property type="entry name" value="Glyco_trans_1"/>
</dbReference>
<evidence type="ECO:0000313" key="6">
    <source>
        <dbReference type="EMBL" id="EST35576.1"/>
    </source>
</evidence>
<dbReference type="GO" id="GO:0009250">
    <property type="term" value="P:glucan biosynthetic process"/>
    <property type="evidence" value="ECO:0007669"/>
    <property type="project" value="InterPro"/>
</dbReference>
<keyword evidence="3 6" id="KW-0808">Transferase</keyword>
<keyword evidence="7" id="KW-1185">Reference proteome</keyword>
<dbReference type="AlphaFoldDB" id="V6KVV9"/>
<dbReference type="InterPro" id="IPR011875">
    <property type="entry name" value="M1P_synthase"/>
</dbReference>
<dbReference type="Proteomes" id="UP000017984">
    <property type="component" value="Chromosome"/>
</dbReference>
<dbReference type="EMBL" id="AWQX01000049">
    <property type="protein sequence ID" value="EST35576.1"/>
    <property type="molecule type" value="Genomic_DNA"/>
</dbReference>
<organism evidence="6 7">
    <name type="scientific">Streptomyces roseochromogenus subsp. oscitans DS 12.976</name>
    <dbReference type="NCBI Taxonomy" id="1352936"/>
    <lineage>
        <taxon>Bacteria</taxon>
        <taxon>Bacillati</taxon>
        <taxon>Actinomycetota</taxon>
        <taxon>Actinomycetes</taxon>
        <taxon>Kitasatosporales</taxon>
        <taxon>Streptomycetaceae</taxon>
        <taxon>Streptomyces</taxon>
    </lineage>
</organism>
<dbReference type="Pfam" id="PF00534">
    <property type="entry name" value="Glycos_transf_1"/>
    <property type="match status" value="1"/>
</dbReference>
<dbReference type="Gene3D" id="3.40.50.2000">
    <property type="entry name" value="Glycogen Phosphorylase B"/>
    <property type="match status" value="2"/>
</dbReference>
<evidence type="ECO:0000256" key="1">
    <source>
        <dbReference type="ARBA" id="ARBA00021292"/>
    </source>
</evidence>
<feature type="domain" description="Glycosyl transferase family 1" evidence="4">
    <location>
        <begin position="188"/>
        <end position="356"/>
    </location>
</feature>
<evidence type="ECO:0000256" key="2">
    <source>
        <dbReference type="ARBA" id="ARBA00022676"/>
    </source>
</evidence>
<accession>V6KVV9</accession>
<evidence type="ECO:0000313" key="7">
    <source>
        <dbReference type="Proteomes" id="UP000017984"/>
    </source>
</evidence>
<evidence type="ECO:0000256" key="3">
    <source>
        <dbReference type="ARBA" id="ARBA00022679"/>
    </source>
</evidence>
<dbReference type="PANTHER" id="PTHR12526">
    <property type="entry name" value="GLYCOSYLTRANSFERASE"/>
    <property type="match status" value="1"/>
</dbReference>
<protein>
    <recommendedName>
        <fullName evidence="1">D-inositol 3-phosphate glycosyltransferase</fullName>
    </recommendedName>
</protein>
<feature type="domain" description="Glycosyltransferase subfamily 4-like N-terminal" evidence="5">
    <location>
        <begin position="13"/>
        <end position="175"/>
    </location>
</feature>
<evidence type="ECO:0000259" key="4">
    <source>
        <dbReference type="Pfam" id="PF00534"/>
    </source>
</evidence>
<sequence>MGLLTREYPPDVYGGAGVHVEFLARELSSLVDLEVHSWGEGRGVGVVRHRPWSALDGANDALRTFSVDLSVAAALEGRELVHSHTWYANLAGHLAKLQYGIPHVVTAHSLEPLRPWKAEQLGGGYALSSWAERTAIEAADAVIAVSGAMREDILACYPALDPAAVHIVHNGIDTRLYRPDHGTDALTRHGIDPDRPYVLFVGRITRQKGVPHLLRAVRDIDPGAQVVLCAGAPDTPGIDREFRELFEELSRARADVFWIPQMLPRPEVIQLLTHAAVFVCPSVYEPLGIVNLEAMACGTAVVASRVGGIPEVVDDGRTGLLVDADDEFEAGLARALDAVLGDPAAARRMGEAGRERAALEFGWDAVARRTAALYEEIRKQA</sequence>
<dbReference type="PATRIC" id="fig|1352936.5.peg.1141"/>
<dbReference type="STRING" id="1352936.M878_05315"/>
<dbReference type="NCBIfam" id="TIGR02149">
    <property type="entry name" value="glgA_Coryne"/>
    <property type="match status" value="1"/>
</dbReference>
<proteinExistence type="predicted"/>
<name>V6KVV9_STRRC</name>
<keyword evidence="2" id="KW-0328">Glycosyltransferase</keyword>